<name>X0RJY1_9ZZZZ</name>
<protein>
    <submittedName>
        <fullName evidence="2">Uncharacterized protein</fullName>
    </submittedName>
</protein>
<accession>X0RJY1</accession>
<evidence type="ECO:0000256" key="1">
    <source>
        <dbReference type="SAM" id="MobiDB-lite"/>
    </source>
</evidence>
<feature type="compositionally biased region" description="Basic residues" evidence="1">
    <location>
        <begin position="237"/>
        <end position="247"/>
    </location>
</feature>
<feature type="compositionally biased region" description="Basic residues" evidence="1">
    <location>
        <begin position="206"/>
        <end position="216"/>
    </location>
</feature>
<sequence length="247" mass="27384">MNTLPMNVSDITRGMDIARSQINDQSGDFSFMKFNKQGMWVFGQDDNEPELDAEFAVDPRTLQMGFIAWEEGRNEPVGEEMRPLGNPVALADLSEADWTQQASMQMLCLTGDYAGEAMLFKTSSKGGMKMFKSLLGELQAQLSSGIAGDKVIPVVHLDEANYKHKKYGTIFTPVVEIVRWVTLEELAAATPEDDDDAPEPEPKVQAPKKKRATRRKAAAEPEPDGNAAANDDDAKTTRRRRRRTTTG</sequence>
<feature type="region of interest" description="Disordered" evidence="1">
    <location>
        <begin position="189"/>
        <end position="247"/>
    </location>
</feature>
<gene>
    <name evidence="2" type="ORF">S01H1_14897</name>
</gene>
<dbReference type="AlphaFoldDB" id="X0RJY1"/>
<comment type="caution">
    <text evidence="2">The sequence shown here is derived from an EMBL/GenBank/DDBJ whole genome shotgun (WGS) entry which is preliminary data.</text>
</comment>
<organism evidence="2">
    <name type="scientific">marine sediment metagenome</name>
    <dbReference type="NCBI Taxonomy" id="412755"/>
    <lineage>
        <taxon>unclassified sequences</taxon>
        <taxon>metagenomes</taxon>
        <taxon>ecological metagenomes</taxon>
    </lineage>
</organism>
<dbReference type="EMBL" id="BARS01007766">
    <property type="protein sequence ID" value="GAF69098.1"/>
    <property type="molecule type" value="Genomic_DNA"/>
</dbReference>
<evidence type="ECO:0000313" key="2">
    <source>
        <dbReference type="EMBL" id="GAF69098.1"/>
    </source>
</evidence>
<proteinExistence type="predicted"/>
<reference evidence="2" key="1">
    <citation type="journal article" date="2014" name="Front. Microbiol.">
        <title>High frequency of phylogenetically diverse reductive dehalogenase-homologous genes in deep subseafloor sedimentary metagenomes.</title>
        <authorList>
            <person name="Kawai M."/>
            <person name="Futagami T."/>
            <person name="Toyoda A."/>
            <person name="Takaki Y."/>
            <person name="Nishi S."/>
            <person name="Hori S."/>
            <person name="Arai W."/>
            <person name="Tsubouchi T."/>
            <person name="Morono Y."/>
            <person name="Uchiyama I."/>
            <person name="Ito T."/>
            <person name="Fujiyama A."/>
            <person name="Inagaki F."/>
            <person name="Takami H."/>
        </authorList>
    </citation>
    <scope>NUCLEOTIDE SEQUENCE</scope>
    <source>
        <strain evidence="2">Expedition CK06-06</strain>
    </source>
</reference>